<dbReference type="Pfam" id="PF00563">
    <property type="entry name" value="EAL"/>
    <property type="match status" value="1"/>
</dbReference>
<evidence type="ECO:0000259" key="1">
    <source>
        <dbReference type="PROSITE" id="PS50883"/>
    </source>
</evidence>
<dbReference type="EMBL" id="MLJW01002676">
    <property type="protein sequence ID" value="OIQ73957.1"/>
    <property type="molecule type" value="Genomic_DNA"/>
</dbReference>
<dbReference type="PANTHER" id="PTHR33121:SF15">
    <property type="entry name" value="BLUE LIGHT- AND TEMPERATURE-REGULATED ANTIREPRESSOR BLUF"/>
    <property type="match status" value="1"/>
</dbReference>
<sequence>MNDFNNFTPVGCRDCRDQSKLGIDFTMAFQPIVDIVGRSIFGYEALVRGRNNEGADSVLSQLNDSNRYRFDQSIRVKAIDMAKNLGLQGMLSINFLPNAVYKPETCIRATLEAAAELDFPTNRIMFEVTEGEKVKDHDHLRNIFIEYKKHQFTTAIDDFGAGYAGLNLLADWQPDIIKLDMALTRNIDSDRIRRSLVFAILSVCRELSIRVIAEGVETREECLTLADEGVTLFQGYLFARPGFESLPLVPDEIFSLVGRS</sequence>
<dbReference type="Gene3D" id="3.20.20.450">
    <property type="entry name" value="EAL domain"/>
    <property type="match status" value="1"/>
</dbReference>
<organism evidence="2">
    <name type="scientific">mine drainage metagenome</name>
    <dbReference type="NCBI Taxonomy" id="410659"/>
    <lineage>
        <taxon>unclassified sequences</taxon>
        <taxon>metagenomes</taxon>
        <taxon>ecological metagenomes</taxon>
    </lineage>
</organism>
<dbReference type="CDD" id="cd01948">
    <property type="entry name" value="EAL"/>
    <property type="match status" value="1"/>
</dbReference>
<dbReference type="AlphaFoldDB" id="A0A1J5QDB6"/>
<reference evidence="2" key="1">
    <citation type="submission" date="2016-10" db="EMBL/GenBank/DDBJ databases">
        <title>Sequence of Gallionella enrichment culture.</title>
        <authorList>
            <person name="Poehlein A."/>
            <person name="Muehling M."/>
            <person name="Daniel R."/>
        </authorList>
    </citation>
    <scope>NUCLEOTIDE SEQUENCE</scope>
</reference>
<protein>
    <submittedName>
        <fullName evidence="2">Blue light-and temperature-regulated antirepressor YcgF</fullName>
    </submittedName>
</protein>
<dbReference type="SUPFAM" id="SSF141868">
    <property type="entry name" value="EAL domain-like"/>
    <property type="match status" value="1"/>
</dbReference>
<dbReference type="InterPro" id="IPR001633">
    <property type="entry name" value="EAL_dom"/>
</dbReference>
<proteinExistence type="predicted"/>
<dbReference type="SMART" id="SM00052">
    <property type="entry name" value="EAL"/>
    <property type="match status" value="1"/>
</dbReference>
<dbReference type="PROSITE" id="PS50883">
    <property type="entry name" value="EAL"/>
    <property type="match status" value="1"/>
</dbReference>
<dbReference type="InterPro" id="IPR050706">
    <property type="entry name" value="Cyclic-di-GMP_PDE-like"/>
</dbReference>
<gene>
    <name evidence="2" type="primary">ycgF_7</name>
    <name evidence="2" type="ORF">GALL_444030</name>
</gene>
<accession>A0A1J5QDB6</accession>
<feature type="domain" description="EAL" evidence="1">
    <location>
        <begin position="8"/>
        <end position="255"/>
    </location>
</feature>
<name>A0A1J5QDB6_9ZZZZ</name>
<dbReference type="InterPro" id="IPR035919">
    <property type="entry name" value="EAL_sf"/>
</dbReference>
<evidence type="ECO:0000313" key="2">
    <source>
        <dbReference type="EMBL" id="OIQ73957.1"/>
    </source>
</evidence>
<comment type="caution">
    <text evidence="2">The sequence shown here is derived from an EMBL/GenBank/DDBJ whole genome shotgun (WGS) entry which is preliminary data.</text>
</comment>
<dbReference type="PANTHER" id="PTHR33121">
    <property type="entry name" value="CYCLIC DI-GMP PHOSPHODIESTERASE PDEF"/>
    <property type="match status" value="1"/>
</dbReference>
<dbReference type="GO" id="GO:0071111">
    <property type="term" value="F:cyclic-guanylate-specific phosphodiesterase activity"/>
    <property type="evidence" value="ECO:0007669"/>
    <property type="project" value="InterPro"/>
</dbReference>